<organism evidence="1 2">
    <name type="scientific">Exocentrus adspersus</name>
    <dbReference type="NCBI Taxonomy" id="1586481"/>
    <lineage>
        <taxon>Eukaryota</taxon>
        <taxon>Metazoa</taxon>
        <taxon>Ecdysozoa</taxon>
        <taxon>Arthropoda</taxon>
        <taxon>Hexapoda</taxon>
        <taxon>Insecta</taxon>
        <taxon>Pterygota</taxon>
        <taxon>Neoptera</taxon>
        <taxon>Endopterygota</taxon>
        <taxon>Coleoptera</taxon>
        <taxon>Polyphaga</taxon>
        <taxon>Cucujiformia</taxon>
        <taxon>Chrysomeloidea</taxon>
        <taxon>Cerambycidae</taxon>
        <taxon>Lamiinae</taxon>
        <taxon>Acanthocinini</taxon>
        <taxon>Exocentrus</taxon>
    </lineage>
</organism>
<protein>
    <submittedName>
        <fullName evidence="1">Uncharacterized protein</fullName>
    </submittedName>
</protein>
<dbReference type="AlphaFoldDB" id="A0AAV8WHG1"/>
<evidence type="ECO:0000313" key="2">
    <source>
        <dbReference type="Proteomes" id="UP001159042"/>
    </source>
</evidence>
<dbReference type="EMBL" id="JANEYG010000001">
    <property type="protein sequence ID" value="KAJ8925752.1"/>
    <property type="molecule type" value="Genomic_DNA"/>
</dbReference>
<gene>
    <name evidence="1" type="ORF">NQ315_009600</name>
</gene>
<proteinExistence type="predicted"/>
<comment type="caution">
    <text evidence="1">The sequence shown here is derived from an EMBL/GenBank/DDBJ whole genome shotgun (WGS) entry which is preliminary data.</text>
</comment>
<dbReference type="Proteomes" id="UP001159042">
    <property type="component" value="Unassembled WGS sequence"/>
</dbReference>
<reference evidence="1 2" key="1">
    <citation type="journal article" date="2023" name="Insect Mol. Biol.">
        <title>Genome sequencing provides insights into the evolution of gene families encoding plant cell wall-degrading enzymes in longhorned beetles.</title>
        <authorList>
            <person name="Shin N.R."/>
            <person name="Okamura Y."/>
            <person name="Kirsch R."/>
            <person name="Pauchet Y."/>
        </authorList>
    </citation>
    <scope>NUCLEOTIDE SEQUENCE [LARGE SCALE GENOMIC DNA]</scope>
    <source>
        <strain evidence="1">EAD_L_NR</strain>
    </source>
</reference>
<keyword evidence="2" id="KW-1185">Reference proteome</keyword>
<sequence>MLETNRSKRSKPRKESGIHGKHYERKTLAVIALKCLLHEDINDFWILSNPEDVEKFDDIILSTEHANGQKKVFFIQVKHKLPGKERPLVAHKLDREDKDLGLKVYEKAFLETDFKDFFERHDIQHKSKIILVLFTNHNVDQKIPNDNIGFECGSNSQFSFINTTLTPDTILKIKNKTGKYNQHFIDKFYFYTEQLSEDSINKEICRLLEFNDATTQILVSFVSSWVDPNKDYCIKLKK</sequence>
<accession>A0AAV8WHG1</accession>
<evidence type="ECO:0000313" key="1">
    <source>
        <dbReference type="EMBL" id="KAJ8925752.1"/>
    </source>
</evidence>
<name>A0AAV8WHG1_9CUCU</name>